<organism evidence="6 7">
    <name type="scientific">Glomerella acutata</name>
    <name type="common">Colletotrichum acutatum</name>
    <dbReference type="NCBI Taxonomy" id="27357"/>
    <lineage>
        <taxon>Eukaryota</taxon>
        <taxon>Fungi</taxon>
        <taxon>Dikarya</taxon>
        <taxon>Ascomycota</taxon>
        <taxon>Pezizomycotina</taxon>
        <taxon>Sordariomycetes</taxon>
        <taxon>Hypocreomycetidae</taxon>
        <taxon>Glomerellales</taxon>
        <taxon>Glomerellaceae</taxon>
        <taxon>Colletotrichum</taxon>
        <taxon>Colletotrichum acutatum species complex</taxon>
    </lineage>
</organism>
<keyword evidence="3 5" id="KW-1133">Transmembrane helix</keyword>
<evidence type="ECO:0000256" key="2">
    <source>
        <dbReference type="ARBA" id="ARBA00022692"/>
    </source>
</evidence>
<dbReference type="SUPFAM" id="SSF144083">
    <property type="entry name" value="Magnesium transport protein CorA, transmembrane region"/>
    <property type="match status" value="1"/>
</dbReference>
<dbReference type="GeneID" id="85389241"/>
<evidence type="ECO:0000256" key="1">
    <source>
        <dbReference type="ARBA" id="ARBA00004141"/>
    </source>
</evidence>
<keyword evidence="4 5" id="KW-0472">Membrane</keyword>
<dbReference type="Gene3D" id="1.20.58.340">
    <property type="entry name" value="Magnesium transport protein CorA, transmembrane region"/>
    <property type="match status" value="1"/>
</dbReference>
<protein>
    <submittedName>
        <fullName evidence="6">Uncharacterized protein</fullName>
    </submittedName>
</protein>
<name>A0AAD8XHM8_GLOAC</name>
<dbReference type="InterPro" id="IPR045863">
    <property type="entry name" value="CorA_TM1_TM2"/>
</dbReference>
<gene>
    <name evidence="6" type="ORF">BDZ83DRAFT_580335</name>
</gene>
<dbReference type="AlphaFoldDB" id="A0AAD8XHM8"/>
<evidence type="ECO:0000256" key="3">
    <source>
        <dbReference type="ARBA" id="ARBA00022989"/>
    </source>
</evidence>
<keyword evidence="7" id="KW-1185">Reference proteome</keyword>
<keyword evidence="2 5" id="KW-0812">Transmembrane</keyword>
<comment type="subcellular location">
    <subcellularLocation>
        <location evidence="1">Membrane</location>
        <topology evidence="1">Multi-pass membrane protein</topology>
    </subcellularLocation>
</comment>
<dbReference type="EMBL" id="JAHMHS010000062">
    <property type="protein sequence ID" value="KAK1723675.1"/>
    <property type="molecule type" value="Genomic_DNA"/>
</dbReference>
<reference evidence="6" key="1">
    <citation type="submission" date="2021-12" db="EMBL/GenBank/DDBJ databases">
        <title>Comparative genomics, transcriptomics and evolutionary studies reveal genomic signatures of adaptation to plant cell wall in hemibiotrophic fungi.</title>
        <authorList>
            <consortium name="DOE Joint Genome Institute"/>
            <person name="Baroncelli R."/>
            <person name="Diaz J.F."/>
            <person name="Benocci T."/>
            <person name="Peng M."/>
            <person name="Battaglia E."/>
            <person name="Haridas S."/>
            <person name="Andreopoulos W."/>
            <person name="Labutti K."/>
            <person name="Pangilinan J."/>
            <person name="Floch G.L."/>
            <person name="Makela M.R."/>
            <person name="Henrissat B."/>
            <person name="Grigoriev I.V."/>
            <person name="Crouch J.A."/>
            <person name="De Vries R.P."/>
            <person name="Sukno S.A."/>
            <person name="Thon M.R."/>
        </authorList>
    </citation>
    <scope>NUCLEOTIDE SEQUENCE</scope>
    <source>
        <strain evidence="6">CBS 112980</strain>
    </source>
</reference>
<feature type="transmembrane region" description="Helical" evidence="5">
    <location>
        <begin position="284"/>
        <end position="308"/>
    </location>
</feature>
<dbReference type="RefSeq" id="XP_060363730.1">
    <property type="nucleotide sequence ID" value="XM_060505342.1"/>
</dbReference>
<evidence type="ECO:0000256" key="4">
    <source>
        <dbReference type="ARBA" id="ARBA00023136"/>
    </source>
</evidence>
<comment type="caution">
    <text evidence="6">The sequence shown here is derived from an EMBL/GenBank/DDBJ whole genome shotgun (WGS) entry which is preliminary data.</text>
</comment>
<proteinExistence type="predicted"/>
<feature type="non-terminal residue" evidence="6">
    <location>
        <position position="1"/>
    </location>
</feature>
<sequence>QAGTSEIPTGGKREVRHLPFDQNTFRDICDRFFIHSSIARVINRADVPVFSRSFVTMRLGDSDATGQTAIVYQCRSSNTWADDMALTATHFPQSNLTYAVLFGCTAEVERNVISRLRRATDHVFFPLLLPGIFAELERDRMAKVVTETVDAIEGAIFELGTGNPIEGEELLEEDKIDMRHSRRSAWLNTTFLRNSLRAWKGQLRKMADHVDELSKHKMTNIMLDRTGLMVYDRIHALIEDFEDRIQECTMSVEGMTIATQWAQGDTNMDIATATGRDSRQMRSIAMVTMVFLPGTFFATLFSMSFFNWSPNDSQTSVVSSYIWIYFLVTGIFTVSTLLLWWYFLSSRRKKYRSCSFATYLLKV</sequence>
<dbReference type="Proteomes" id="UP001244207">
    <property type="component" value="Unassembled WGS sequence"/>
</dbReference>
<feature type="transmembrane region" description="Helical" evidence="5">
    <location>
        <begin position="320"/>
        <end position="343"/>
    </location>
</feature>
<evidence type="ECO:0000313" key="7">
    <source>
        <dbReference type="Proteomes" id="UP001244207"/>
    </source>
</evidence>
<evidence type="ECO:0000256" key="5">
    <source>
        <dbReference type="SAM" id="Phobius"/>
    </source>
</evidence>
<evidence type="ECO:0000313" key="6">
    <source>
        <dbReference type="EMBL" id="KAK1723675.1"/>
    </source>
</evidence>
<dbReference type="GO" id="GO:0016020">
    <property type="term" value="C:membrane"/>
    <property type="evidence" value="ECO:0007669"/>
    <property type="project" value="UniProtKB-SubCell"/>
</dbReference>
<accession>A0AAD8XHM8</accession>